<dbReference type="PANTHER" id="PTHR42770">
    <property type="entry name" value="AMINO ACID TRANSPORTER-RELATED"/>
    <property type="match status" value="1"/>
</dbReference>
<dbReference type="STRING" id="1927124.BST13_24955"/>
<reference evidence="9 10" key="1">
    <citation type="submission" date="2017-02" db="EMBL/GenBank/DDBJ databases">
        <title>The new phylogeny of genus Mycobacterium.</title>
        <authorList>
            <person name="Tortoli E."/>
            <person name="Trovato A."/>
            <person name="Cirillo D.M."/>
        </authorList>
    </citation>
    <scope>NUCLEOTIDE SEQUENCE [LARGE SCALE GENOMIC DNA]</scope>
    <source>
        <strain evidence="9 10">RW6</strain>
    </source>
</reference>
<dbReference type="GO" id="GO:0055085">
    <property type="term" value="P:transmembrane transport"/>
    <property type="evidence" value="ECO:0007669"/>
    <property type="project" value="InterPro"/>
</dbReference>
<evidence type="ECO:0000313" key="9">
    <source>
        <dbReference type="EMBL" id="ORA31604.1"/>
    </source>
</evidence>
<dbReference type="EMBL" id="MVHF01000030">
    <property type="protein sequence ID" value="ORA31604.1"/>
    <property type="molecule type" value="Genomic_DNA"/>
</dbReference>
<evidence type="ECO:0000313" key="10">
    <source>
        <dbReference type="Proteomes" id="UP000192448"/>
    </source>
</evidence>
<feature type="compositionally biased region" description="Polar residues" evidence="6">
    <location>
        <begin position="486"/>
        <end position="495"/>
    </location>
</feature>
<feature type="transmembrane region" description="Helical" evidence="7">
    <location>
        <begin position="443"/>
        <end position="462"/>
    </location>
</feature>
<feature type="transmembrane region" description="Helical" evidence="7">
    <location>
        <begin position="57"/>
        <end position="76"/>
    </location>
</feature>
<feature type="domain" description="Amino acid permease/ SLC12A" evidence="8">
    <location>
        <begin position="38"/>
        <end position="382"/>
    </location>
</feature>
<evidence type="ECO:0000259" key="8">
    <source>
        <dbReference type="Pfam" id="PF00324"/>
    </source>
</evidence>
<keyword evidence="3 7" id="KW-0812">Transmembrane</keyword>
<dbReference type="AlphaFoldDB" id="A0A1X0ANG2"/>
<feature type="transmembrane region" description="Helical" evidence="7">
    <location>
        <begin position="165"/>
        <end position="185"/>
    </location>
</feature>
<keyword evidence="4 7" id="KW-1133">Transmembrane helix</keyword>
<feature type="transmembrane region" description="Helical" evidence="7">
    <location>
        <begin position="371"/>
        <end position="398"/>
    </location>
</feature>
<keyword evidence="10" id="KW-1185">Reference proteome</keyword>
<evidence type="ECO:0000256" key="2">
    <source>
        <dbReference type="ARBA" id="ARBA00009523"/>
    </source>
</evidence>
<feature type="transmembrane region" description="Helical" evidence="7">
    <location>
        <begin position="286"/>
        <end position="311"/>
    </location>
</feature>
<feature type="transmembrane region" description="Helical" evidence="7">
    <location>
        <begin position="410"/>
        <end position="431"/>
    </location>
</feature>
<comment type="similarity">
    <text evidence="2">Belongs to the amino acid-polyamine-organocation (APC) superfamily.</text>
</comment>
<evidence type="ECO:0000256" key="3">
    <source>
        <dbReference type="ARBA" id="ARBA00022692"/>
    </source>
</evidence>
<feature type="transmembrane region" description="Helical" evidence="7">
    <location>
        <begin position="344"/>
        <end position="365"/>
    </location>
</feature>
<name>A0A1X0ANG2_9MYCO</name>
<feature type="transmembrane region" description="Helical" evidence="7">
    <location>
        <begin position="97"/>
        <end position="121"/>
    </location>
</feature>
<organism evidence="9 10">
    <name type="scientific">Mycobacterium aquaticum</name>
    <dbReference type="NCBI Taxonomy" id="1927124"/>
    <lineage>
        <taxon>Bacteria</taxon>
        <taxon>Bacillati</taxon>
        <taxon>Actinomycetota</taxon>
        <taxon>Actinomycetes</taxon>
        <taxon>Mycobacteriales</taxon>
        <taxon>Mycobacteriaceae</taxon>
        <taxon>Mycobacterium</taxon>
    </lineage>
</organism>
<evidence type="ECO:0000256" key="5">
    <source>
        <dbReference type="ARBA" id="ARBA00023136"/>
    </source>
</evidence>
<protein>
    <recommendedName>
        <fullName evidence="8">Amino acid permease/ SLC12A domain-containing protein</fullName>
    </recommendedName>
</protein>
<evidence type="ECO:0000256" key="7">
    <source>
        <dbReference type="SAM" id="Phobius"/>
    </source>
</evidence>
<comment type="caution">
    <text evidence="9">The sequence shown here is derived from an EMBL/GenBank/DDBJ whole genome shotgun (WGS) entry which is preliminary data.</text>
</comment>
<dbReference type="PIRSF" id="PIRSF006060">
    <property type="entry name" value="AA_transporter"/>
    <property type="match status" value="1"/>
</dbReference>
<dbReference type="Proteomes" id="UP000192448">
    <property type="component" value="Unassembled WGS sequence"/>
</dbReference>
<dbReference type="InterPro" id="IPR050367">
    <property type="entry name" value="APC_superfamily"/>
</dbReference>
<evidence type="ECO:0000256" key="4">
    <source>
        <dbReference type="ARBA" id="ARBA00022989"/>
    </source>
</evidence>
<dbReference type="PANTHER" id="PTHR42770:SF16">
    <property type="entry name" value="AMINO ACID PERMEASE"/>
    <property type="match status" value="1"/>
</dbReference>
<feature type="region of interest" description="Disordered" evidence="6">
    <location>
        <begin position="476"/>
        <end position="495"/>
    </location>
</feature>
<sequence length="495" mass="51809">MASMASSDGNSPPTLRSGQIGTGAIVFMVVAAASPLGAMFVGAGASIGHGNGIGTPGIYVIAGVTLALFAVGYVAMSRHVVSAGAFYVYITRGLGRAFGMGAAMIALICYNAYVVALIAFVGISTQGAASADLGIELPWQIWSLLAYLVLVTLSYFRIEFSAKVLGVLLAAEFVILGLLDVMVLVKNGPAAFPLESFTPSSVFTATIGVSIVYAFSSFTGFEATAIYGEEAREPRRTIPRATYIALALITGFYVLTTWSLIAAFGADGAVQAAQEDSDFVFKANSLYVGGISDHIMHLLVCTSLFAALLAFHNATARYMFALARDGALPRALARVHQRHGSPHVASRTQLGFAGAVLVIMALTHLDVEDIAAGFLGLGALGMLCLQGLASCAVVGFFARRADRELWRTTVAPTAAAVLLATGIGLSVWHFPALTGATSSLMNHLWVLLPVAFAIGLLGAYYMRRAQPTVYADFGHRDPVPDGDTETAVSTPTTTN</sequence>
<dbReference type="InterPro" id="IPR004841">
    <property type="entry name" value="AA-permease/SLC12A_dom"/>
</dbReference>
<evidence type="ECO:0000256" key="1">
    <source>
        <dbReference type="ARBA" id="ARBA00004141"/>
    </source>
</evidence>
<dbReference type="Gene3D" id="1.20.1740.10">
    <property type="entry name" value="Amino acid/polyamine transporter I"/>
    <property type="match status" value="1"/>
</dbReference>
<proteinExistence type="inferred from homology"/>
<dbReference type="GO" id="GO:0016020">
    <property type="term" value="C:membrane"/>
    <property type="evidence" value="ECO:0007669"/>
    <property type="project" value="UniProtKB-SubCell"/>
</dbReference>
<feature type="transmembrane region" description="Helical" evidence="7">
    <location>
        <begin position="197"/>
        <end position="221"/>
    </location>
</feature>
<feature type="transmembrane region" description="Helical" evidence="7">
    <location>
        <begin position="20"/>
        <end position="45"/>
    </location>
</feature>
<gene>
    <name evidence="9" type="ORF">BST13_24955</name>
</gene>
<feature type="transmembrane region" description="Helical" evidence="7">
    <location>
        <begin position="141"/>
        <end position="158"/>
    </location>
</feature>
<evidence type="ECO:0000256" key="6">
    <source>
        <dbReference type="SAM" id="MobiDB-lite"/>
    </source>
</evidence>
<keyword evidence="5 7" id="KW-0472">Membrane</keyword>
<feature type="transmembrane region" description="Helical" evidence="7">
    <location>
        <begin position="242"/>
        <end position="266"/>
    </location>
</feature>
<dbReference type="Pfam" id="PF00324">
    <property type="entry name" value="AA_permease"/>
    <property type="match status" value="1"/>
</dbReference>
<comment type="subcellular location">
    <subcellularLocation>
        <location evidence="1">Membrane</location>
        <topology evidence="1">Multi-pass membrane protein</topology>
    </subcellularLocation>
</comment>
<accession>A0A1X0ANG2</accession>